<gene>
    <name evidence="2" type="ORF">Tco_0748394</name>
</gene>
<evidence type="ECO:0000313" key="3">
    <source>
        <dbReference type="Proteomes" id="UP001151760"/>
    </source>
</evidence>
<feature type="region of interest" description="Disordered" evidence="1">
    <location>
        <begin position="202"/>
        <end position="267"/>
    </location>
</feature>
<sequence length="460" mass="51532">MSTLTFADTHNMVAFLDKPAESDGFHEIIDFLNANQISYALTLQALIDKKKVIITESSVRSDLHLEDAGGTDCLPTATIFEELARMGYEKPSQKLTFYKAFFSLQWKFLIHTITQCLSAKSTAWNEFSSIMASLIICLVTNQRFNLSKYIFDAMLGDMSHHKKIYVNPSHTKKIFANMRREGKDFFGRVTPLFETMMVQPTQDEGVDSGIPTNSNQTPITTQPSSSRSQKKQSRRKQRKNTAVTQEEPQQDDSVLTPSNDPPISGEDSMQLSELMILCTNLQKQVLDLEKAKDAQAKEIVDLKKRVQKLERQKKSRTTGLKRLRKVGMSRRVESSKDKDSLGDHEDASKQGRSIEDIDKDADVSLVDDTQGRSDDAEMFDINDLHSDEVNVDMPVGEKQEQSAKEREVNTSVEDSAAPTTIEEITLAQTLIQIKAAKPKVVTTAATTTTTTRPKARGVVV</sequence>
<accession>A0ABQ4YVM7</accession>
<organism evidence="2 3">
    <name type="scientific">Tanacetum coccineum</name>
    <dbReference type="NCBI Taxonomy" id="301880"/>
    <lineage>
        <taxon>Eukaryota</taxon>
        <taxon>Viridiplantae</taxon>
        <taxon>Streptophyta</taxon>
        <taxon>Embryophyta</taxon>
        <taxon>Tracheophyta</taxon>
        <taxon>Spermatophyta</taxon>
        <taxon>Magnoliopsida</taxon>
        <taxon>eudicotyledons</taxon>
        <taxon>Gunneridae</taxon>
        <taxon>Pentapetalae</taxon>
        <taxon>asterids</taxon>
        <taxon>campanulids</taxon>
        <taxon>Asterales</taxon>
        <taxon>Asteraceae</taxon>
        <taxon>Asteroideae</taxon>
        <taxon>Anthemideae</taxon>
        <taxon>Anthemidinae</taxon>
        <taxon>Tanacetum</taxon>
    </lineage>
</organism>
<feature type="compositionally biased region" description="Polar residues" evidence="1">
    <location>
        <begin position="210"/>
        <end position="223"/>
    </location>
</feature>
<reference evidence="2" key="2">
    <citation type="submission" date="2022-01" db="EMBL/GenBank/DDBJ databases">
        <authorList>
            <person name="Yamashiro T."/>
            <person name="Shiraishi A."/>
            <person name="Satake H."/>
            <person name="Nakayama K."/>
        </authorList>
    </citation>
    <scope>NUCLEOTIDE SEQUENCE</scope>
</reference>
<protein>
    <recommendedName>
        <fullName evidence="4">Synaptobrevin, longin-like domain protein</fullName>
    </recommendedName>
</protein>
<feature type="region of interest" description="Disordered" evidence="1">
    <location>
        <begin position="310"/>
        <end position="373"/>
    </location>
</feature>
<feature type="region of interest" description="Disordered" evidence="1">
    <location>
        <begin position="397"/>
        <end position="416"/>
    </location>
</feature>
<feature type="compositionally biased region" description="Polar residues" evidence="1">
    <location>
        <begin position="240"/>
        <end position="258"/>
    </location>
</feature>
<dbReference type="EMBL" id="BQNB010010780">
    <property type="protein sequence ID" value="GJS81853.1"/>
    <property type="molecule type" value="Genomic_DNA"/>
</dbReference>
<feature type="compositionally biased region" description="Basic residues" evidence="1">
    <location>
        <begin position="313"/>
        <end position="328"/>
    </location>
</feature>
<feature type="compositionally biased region" description="Basic and acidic residues" evidence="1">
    <location>
        <begin position="397"/>
        <end position="408"/>
    </location>
</feature>
<keyword evidence="3" id="KW-1185">Reference proteome</keyword>
<name>A0ABQ4YVM7_9ASTR</name>
<comment type="caution">
    <text evidence="2">The sequence shown here is derived from an EMBL/GenBank/DDBJ whole genome shotgun (WGS) entry which is preliminary data.</text>
</comment>
<feature type="compositionally biased region" description="Basic residues" evidence="1">
    <location>
        <begin position="228"/>
        <end position="239"/>
    </location>
</feature>
<feature type="compositionally biased region" description="Basic and acidic residues" evidence="1">
    <location>
        <begin position="330"/>
        <end position="362"/>
    </location>
</feature>
<evidence type="ECO:0000256" key="1">
    <source>
        <dbReference type="SAM" id="MobiDB-lite"/>
    </source>
</evidence>
<proteinExistence type="predicted"/>
<dbReference type="Proteomes" id="UP001151760">
    <property type="component" value="Unassembled WGS sequence"/>
</dbReference>
<reference evidence="2" key="1">
    <citation type="journal article" date="2022" name="Int. J. Mol. Sci.">
        <title>Draft Genome of Tanacetum Coccineum: Genomic Comparison of Closely Related Tanacetum-Family Plants.</title>
        <authorList>
            <person name="Yamashiro T."/>
            <person name="Shiraishi A."/>
            <person name="Nakayama K."/>
            <person name="Satake H."/>
        </authorList>
    </citation>
    <scope>NUCLEOTIDE SEQUENCE</scope>
</reference>
<evidence type="ECO:0008006" key="4">
    <source>
        <dbReference type="Google" id="ProtNLM"/>
    </source>
</evidence>
<evidence type="ECO:0000313" key="2">
    <source>
        <dbReference type="EMBL" id="GJS81853.1"/>
    </source>
</evidence>